<protein>
    <recommendedName>
        <fullName evidence="7">Reverse transcriptase domain-containing protein</fullName>
    </recommendedName>
</protein>
<dbReference type="PANTHER" id="PTHR31635:SF196">
    <property type="entry name" value="REVERSE TRANSCRIPTASE DOMAIN-CONTAINING PROTEIN-RELATED"/>
    <property type="match status" value="1"/>
</dbReference>
<dbReference type="GO" id="GO:0004523">
    <property type="term" value="F:RNA-DNA hybrid ribonuclease activity"/>
    <property type="evidence" value="ECO:0007669"/>
    <property type="project" value="InterPro"/>
</dbReference>
<dbReference type="SUPFAM" id="SSF54928">
    <property type="entry name" value="RNA-binding domain, RBD"/>
    <property type="match status" value="1"/>
</dbReference>
<dbReference type="SUPFAM" id="SSF53098">
    <property type="entry name" value="Ribonuclease H-like"/>
    <property type="match status" value="1"/>
</dbReference>
<dbReference type="InterPro" id="IPR035979">
    <property type="entry name" value="RBD_domain_sf"/>
</dbReference>
<feature type="domain" description="Reverse transcriptase" evidence="4">
    <location>
        <begin position="1010"/>
        <end position="1288"/>
    </location>
</feature>
<dbReference type="Gene3D" id="3.60.10.10">
    <property type="entry name" value="Endonuclease/exonuclease/phosphatase"/>
    <property type="match status" value="1"/>
</dbReference>
<feature type="region of interest" description="Disordered" evidence="2">
    <location>
        <begin position="461"/>
        <end position="481"/>
    </location>
</feature>
<dbReference type="GO" id="GO:0003723">
    <property type="term" value="F:RNA binding"/>
    <property type="evidence" value="ECO:0007669"/>
    <property type="project" value="UniProtKB-UniRule"/>
</dbReference>
<proteinExistence type="predicted"/>
<keyword evidence="6" id="KW-1185">Reference proteome</keyword>
<dbReference type="InterPro" id="IPR002156">
    <property type="entry name" value="RNaseH_domain"/>
</dbReference>
<gene>
    <name evidence="5" type="ORF">DCAR_0623539</name>
</gene>
<dbReference type="CDD" id="cd01650">
    <property type="entry name" value="RT_nLTR_like"/>
    <property type="match status" value="1"/>
</dbReference>
<dbReference type="Gene3D" id="3.30.70.330">
    <property type="match status" value="1"/>
</dbReference>
<keyword evidence="1" id="KW-0694">RNA-binding</keyword>
<evidence type="ECO:0000313" key="6">
    <source>
        <dbReference type="Proteomes" id="UP000077755"/>
    </source>
</evidence>
<reference evidence="5" key="2">
    <citation type="submission" date="2022-03" db="EMBL/GenBank/DDBJ databases">
        <title>Draft title - Genomic analysis of global carrot germplasm unveils the trajectory of domestication and the origin of high carotenoid orange carrot.</title>
        <authorList>
            <person name="Iorizzo M."/>
            <person name="Ellison S."/>
            <person name="Senalik D."/>
            <person name="Macko-Podgorni A."/>
            <person name="Grzebelus D."/>
            <person name="Bostan H."/>
            <person name="Rolling W."/>
            <person name="Curaba J."/>
            <person name="Simon P."/>
        </authorList>
    </citation>
    <scope>NUCLEOTIDE SEQUENCE</scope>
    <source>
        <tissue evidence="5">Leaf</tissue>
    </source>
</reference>
<evidence type="ECO:0000313" key="5">
    <source>
        <dbReference type="EMBL" id="WOH04131.1"/>
    </source>
</evidence>
<feature type="region of interest" description="Disordered" evidence="2">
    <location>
        <begin position="152"/>
        <end position="183"/>
    </location>
</feature>
<evidence type="ECO:0000259" key="3">
    <source>
        <dbReference type="PROSITE" id="PS50102"/>
    </source>
</evidence>
<name>A0AAF1B5P0_DAUCS</name>
<dbReference type="SUPFAM" id="SSF56219">
    <property type="entry name" value="DNase I-like"/>
    <property type="match status" value="1"/>
</dbReference>
<dbReference type="InterPro" id="IPR036691">
    <property type="entry name" value="Endo/exonu/phosph_ase_sf"/>
</dbReference>
<dbReference type="CDD" id="cd06222">
    <property type="entry name" value="RNase_H_like"/>
    <property type="match status" value="1"/>
</dbReference>
<dbReference type="Pfam" id="PF00076">
    <property type="entry name" value="RRM_1"/>
    <property type="match status" value="1"/>
</dbReference>
<feature type="region of interest" description="Disordered" evidence="2">
    <location>
        <begin position="262"/>
        <end position="290"/>
    </location>
</feature>
<dbReference type="InterPro" id="IPR012337">
    <property type="entry name" value="RNaseH-like_sf"/>
</dbReference>
<sequence length="1684" mass="191132">MNLKLQDVDLAEMANLDTEKITREFIWANRHLVHPNTLIQDLTRDNDAVRMALNQIHYGSIRARRCSLKLGKNPVEETPAISIEEKLIPDTGNFCPKVATINFIFANKSVVDKTTIQGVVYNSDKAISDALLQIHEASLKGATKSGQSYKESLLASPTKLHPPPPKRVNSRPVSKEGGGAGKGKKRDIFFTGFKDDISYVDLWRGFKKLGRIKDVILPVNKDRSRRKYGFIKMFSPQEAQIFLQKAKDLFIQGSKISCDWANNSRKPQSGRCLKNSPKVSKDNPISDEKDKEQLAHMGALPTDPQAESVKDSYGLCAGFNVGIAGGGWIFSSGCLKIRPIGGLPVCAYSDSILEGIVSRWGSLISKGVSCIRNQQVVNPQICISTSVFQEISESIEVQMTPQDPSISDHISQLGMESESELRRCDPIVEEIDYRNLRVQNWNIEVFPFEFNEPGGKMDVFSNGGDGSHDDEGEDKNTGKMDNWSVRDINFSEDESGKGSVESFNSCQEAESTLDPLFEDQGSTANFLSRLKIKGRGGRSRKVRSLNFFDFKLRGSKKKYKPAQWIPGLYVRPWNYSGKVEKKSRRNIKSGAQTSILFSEPLSPAEEIWNLGTTVGLRPLMSKPCMLDLITERLCQAKFRGQDVINVVNVYGPLDIKDKQLCWEKLSELLVRFNNEPICLMGDFNCVRANEDRANCNFSSRGIIDFNAFLRNNNLLEINPVGVEFTWFGPFNRKSKLDHIFVNDLWMGDNSWVAKSWHRRNSDHCPISLYVEKADWGPKTFKAFDTWISHPDMITVLDRVFSQKNNCNNEVFSSLRNFKKELKHWSINWRDALQSRVLALEAETKRLDSQLDVNQDKKKVQQELSSCYKFQVEILKQKSRVQWAKEGDANTRFFHQAIRIRKHSNSITHLQTKGGISSDPEKIKSEIVQHFSKKISDKNHELLFDCSGLFARRLSQEASRSIEKEFSVEEIWLALSESGGHKAPGPDGLNGAWIKHLWPHIWKKIKAFFDSFHSLGVVPYGANSSFIVLIPKTQAPQNVSDYRPISLINSAFKLLLKVLANRVKFRMDCLIEESQSAFIKGRNISDGIFMINEIIHTLQSSKSDGLIIKLDFAKAYDSINWTCLLHVMDAMGFGRQWVSWIKAILCSTRMSVLINGVASREFSPAKGLRQGDPLAPYLFIMVGELLSRLLTRARELSIIDGIQLSNETEPISHLQYADDTILLVQNNEKSVRGVQYVLQLFQIISGLKVNFSKSVVYHPSNKIDKITSWAELLKCATGTIPFKYLGAWVGKRPSVQSFWDPMLLSIKSKLSSWKQSSLNFSGRVTLLQSCLDSIPSYWLGLHKVPSGVCNAIERFRRKFLWGEFANPAEEKRTLHLINWTSICQPKNSGGLRIQKIKEKNIAFLGKWWWKFQIDRNKKWHRLVSSKYQVVFCWWNLQIAPAECTWHSLMMLFDRVHDTTLKPAWEITVAASLWVIWLSRNDTTFRNCRTKAEDRFSLVKLRAFEWCVLAGIVPHHSFMQWCKNPALNSAQFMAHKKDLLLAHSFKKYEVVVFTDGAFSPKSSGVGGLFLDSNLNILYVFSGPSKATSSLFAEYEAFMLACRVIQRHWQNSKVLICLDSSIVVSQFLRYKSGLGGIEHSPMDFSVFGLEYDTIWAHHINRALNSEADYLAKSGASRVDLVVGKPRQ</sequence>
<feature type="compositionally biased region" description="Basic and acidic residues" evidence="2">
    <location>
        <begin position="466"/>
        <end position="478"/>
    </location>
</feature>
<dbReference type="InterPro" id="IPR036397">
    <property type="entry name" value="RNaseH_sf"/>
</dbReference>
<evidence type="ECO:0000256" key="1">
    <source>
        <dbReference type="PROSITE-ProRule" id="PRU00176"/>
    </source>
</evidence>
<dbReference type="Gene3D" id="3.30.420.10">
    <property type="entry name" value="Ribonuclease H-like superfamily/Ribonuclease H"/>
    <property type="match status" value="1"/>
</dbReference>
<dbReference type="PROSITE" id="PS50878">
    <property type="entry name" value="RT_POL"/>
    <property type="match status" value="1"/>
</dbReference>
<evidence type="ECO:0000259" key="4">
    <source>
        <dbReference type="PROSITE" id="PS50878"/>
    </source>
</evidence>
<dbReference type="Pfam" id="PF13456">
    <property type="entry name" value="RVT_3"/>
    <property type="match status" value="1"/>
</dbReference>
<accession>A0AAF1B5P0</accession>
<evidence type="ECO:0008006" key="7">
    <source>
        <dbReference type="Google" id="ProtNLM"/>
    </source>
</evidence>
<reference evidence="5" key="1">
    <citation type="journal article" date="2016" name="Nat. Genet.">
        <title>A high-quality carrot genome assembly provides new insights into carotenoid accumulation and asterid genome evolution.</title>
        <authorList>
            <person name="Iorizzo M."/>
            <person name="Ellison S."/>
            <person name="Senalik D."/>
            <person name="Zeng P."/>
            <person name="Satapoomin P."/>
            <person name="Huang J."/>
            <person name="Bowman M."/>
            <person name="Iovene M."/>
            <person name="Sanseverino W."/>
            <person name="Cavagnaro P."/>
            <person name="Yildiz M."/>
            <person name="Macko-Podgorni A."/>
            <person name="Moranska E."/>
            <person name="Grzebelus E."/>
            <person name="Grzebelus D."/>
            <person name="Ashrafi H."/>
            <person name="Zheng Z."/>
            <person name="Cheng S."/>
            <person name="Spooner D."/>
            <person name="Van Deynze A."/>
            <person name="Simon P."/>
        </authorList>
    </citation>
    <scope>NUCLEOTIDE SEQUENCE</scope>
    <source>
        <tissue evidence="5">Leaf</tissue>
    </source>
</reference>
<dbReference type="CDD" id="cd00590">
    <property type="entry name" value="RRM_SF"/>
    <property type="match status" value="1"/>
</dbReference>
<feature type="domain" description="RRM" evidence="3">
    <location>
        <begin position="186"/>
        <end position="263"/>
    </location>
</feature>
<dbReference type="InterPro" id="IPR000504">
    <property type="entry name" value="RRM_dom"/>
</dbReference>
<evidence type="ECO:0000256" key="2">
    <source>
        <dbReference type="SAM" id="MobiDB-lite"/>
    </source>
</evidence>
<dbReference type="Pfam" id="PF00078">
    <property type="entry name" value="RVT_1"/>
    <property type="match status" value="1"/>
</dbReference>
<dbReference type="Proteomes" id="UP000077755">
    <property type="component" value="Chromosome 6"/>
</dbReference>
<dbReference type="SMART" id="SM00360">
    <property type="entry name" value="RRM"/>
    <property type="match status" value="1"/>
</dbReference>
<dbReference type="PANTHER" id="PTHR31635">
    <property type="entry name" value="REVERSE TRANSCRIPTASE DOMAIN-CONTAINING PROTEIN-RELATED"/>
    <property type="match status" value="1"/>
</dbReference>
<dbReference type="PROSITE" id="PS50102">
    <property type="entry name" value="RRM"/>
    <property type="match status" value="1"/>
</dbReference>
<dbReference type="InterPro" id="IPR044730">
    <property type="entry name" value="RNase_H-like_dom_plant"/>
</dbReference>
<feature type="compositionally biased region" description="Basic and acidic residues" evidence="2">
    <location>
        <begin position="279"/>
        <end position="290"/>
    </location>
</feature>
<dbReference type="InterPro" id="IPR000477">
    <property type="entry name" value="RT_dom"/>
</dbReference>
<dbReference type="EMBL" id="CP093348">
    <property type="protein sequence ID" value="WOH04131.1"/>
    <property type="molecule type" value="Genomic_DNA"/>
</dbReference>
<dbReference type="InterPro" id="IPR012677">
    <property type="entry name" value="Nucleotide-bd_a/b_plait_sf"/>
</dbReference>
<organism evidence="5 6">
    <name type="scientific">Daucus carota subsp. sativus</name>
    <name type="common">Carrot</name>
    <dbReference type="NCBI Taxonomy" id="79200"/>
    <lineage>
        <taxon>Eukaryota</taxon>
        <taxon>Viridiplantae</taxon>
        <taxon>Streptophyta</taxon>
        <taxon>Embryophyta</taxon>
        <taxon>Tracheophyta</taxon>
        <taxon>Spermatophyta</taxon>
        <taxon>Magnoliopsida</taxon>
        <taxon>eudicotyledons</taxon>
        <taxon>Gunneridae</taxon>
        <taxon>Pentapetalae</taxon>
        <taxon>asterids</taxon>
        <taxon>campanulids</taxon>
        <taxon>Apiales</taxon>
        <taxon>Apiaceae</taxon>
        <taxon>Apioideae</taxon>
        <taxon>Scandiceae</taxon>
        <taxon>Daucinae</taxon>
        <taxon>Daucus</taxon>
        <taxon>Daucus sect. Daucus</taxon>
    </lineage>
</organism>